<comment type="caution">
    <text evidence="2">The sequence shown here is derived from an EMBL/GenBank/DDBJ whole genome shotgun (WGS) entry which is preliminary data.</text>
</comment>
<organism evidence="2 3">
    <name type="scientific">Oceaniferula flava</name>
    <dbReference type="NCBI Taxonomy" id="2800421"/>
    <lineage>
        <taxon>Bacteria</taxon>
        <taxon>Pseudomonadati</taxon>
        <taxon>Verrucomicrobiota</taxon>
        <taxon>Verrucomicrobiia</taxon>
        <taxon>Verrucomicrobiales</taxon>
        <taxon>Verrucomicrobiaceae</taxon>
        <taxon>Oceaniferula</taxon>
    </lineage>
</organism>
<proteinExistence type="predicted"/>
<evidence type="ECO:0000313" key="3">
    <source>
        <dbReference type="Proteomes" id="UP000634206"/>
    </source>
</evidence>
<dbReference type="GO" id="GO:0006302">
    <property type="term" value="P:double-strand break repair"/>
    <property type="evidence" value="ECO:0007669"/>
    <property type="project" value="InterPro"/>
</dbReference>
<sequence length="625" mass="69545">MDINKIVIRDVSFLGNGRDSASIKFQSGLNVLCGASETGKSFLVEAIDYLLGGGKLRDIPERVGYDRVRIGIEIVNEGSWTFERSVDGGGYTQYEGIIGEEVVAECYGNLKVKHTSGKVDNLSGWMLDKINLLNKRLKKNKSGGTRSLSFRDLARLVIVNEKEIIRHDSPFLSGQVVTKTAEYSALKLLLTGADDSAVVAIEKNETAETGLNAKIELLDQWIQDSEDEVADYGATRREITSQLVKLENAIVSQRDYLGEIQSQLNESMRRRREVVKRREIARDRLDEITDLLERFSLLRAHYAVDINRLMAIEESGSLFVHHAKVTCPLCGAPPEAGHDDGACDGACDGDVASIVQAASAEIEKIKALASDLEATITSLLGESDRLKQLLKGIDISFGSIDQSIRETMAPDLSIMQQQYSEFLEKKNEVHDALNAVKRLDKLKLQKEELLKNEGDDVSEDDGTGAELSKHVLNQLSQTVQNILQAWDFPDAENVYFDEKEKDFVISGKPRGSRGKGLRAITHAAVTLGLLEFCQKYSLPHPGFVVMDSPLLAYYAPEGEEDNLQGSALKHNFYRYLLDNHAENQIIIIENQHPPEEFADKLNLIVFTKNPQEGRFGLFPIETETI</sequence>
<dbReference type="InterPro" id="IPR027417">
    <property type="entry name" value="P-loop_NTPase"/>
</dbReference>
<dbReference type="SUPFAM" id="SSF52540">
    <property type="entry name" value="P-loop containing nucleoside triphosphate hydrolases"/>
    <property type="match status" value="1"/>
</dbReference>
<keyword evidence="3" id="KW-1185">Reference proteome</keyword>
<name>A0AAE2V8B8_9BACT</name>
<dbReference type="EMBL" id="JAENIG010000006">
    <property type="protein sequence ID" value="MBK1855327.1"/>
    <property type="molecule type" value="Genomic_DNA"/>
</dbReference>
<dbReference type="Gene3D" id="3.40.50.300">
    <property type="entry name" value="P-loop containing nucleotide triphosphate hydrolases"/>
    <property type="match status" value="1"/>
</dbReference>
<evidence type="ECO:0000259" key="1">
    <source>
        <dbReference type="Pfam" id="PF13476"/>
    </source>
</evidence>
<reference evidence="2" key="1">
    <citation type="submission" date="2021-01" db="EMBL/GenBank/DDBJ databases">
        <title>Modified the classification status of verrucomicrobia.</title>
        <authorList>
            <person name="Feng X."/>
        </authorList>
    </citation>
    <scope>NUCLEOTIDE SEQUENCE</scope>
    <source>
        <strain evidence="2">5K15</strain>
    </source>
</reference>
<dbReference type="Pfam" id="PF13476">
    <property type="entry name" value="AAA_23"/>
    <property type="match status" value="1"/>
</dbReference>
<evidence type="ECO:0000313" key="2">
    <source>
        <dbReference type="EMBL" id="MBK1855327.1"/>
    </source>
</evidence>
<dbReference type="RefSeq" id="WP_309489940.1">
    <property type="nucleotide sequence ID" value="NZ_JAENIG010000006.1"/>
</dbReference>
<dbReference type="GO" id="GO:0016887">
    <property type="term" value="F:ATP hydrolysis activity"/>
    <property type="evidence" value="ECO:0007669"/>
    <property type="project" value="InterPro"/>
</dbReference>
<dbReference type="InterPro" id="IPR038729">
    <property type="entry name" value="Rad50/SbcC_AAA"/>
</dbReference>
<accession>A0AAE2V8B8</accession>
<dbReference type="Proteomes" id="UP000634206">
    <property type="component" value="Unassembled WGS sequence"/>
</dbReference>
<dbReference type="AlphaFoldDB" id="A0AAE2V8B8"/>
<protein>
    <submittedName>
        <fullName evidence="2">AAA family ATPase</fullName>
    </submittedName>
</protein>
<gene>
    <name evidence="2" type="ORF">JIN83_10180</name>
</gene>
<feature type="domain" description="Rad50/SbcC-type AAA" evidence="1">
    <location>
        <begin position="20"/>
        <end position="290"/>
    </location>
</feature>